<evidence type="ECO:0000313" key="4">
    <source>
        <dbReference type="Proteomes" id="UP000824037"/>
    </source>
</evidence>
<keyword evidence="2" id="KW-0472">Membrane</keyword>
<dbReference type="AlphaFoldDB" id="A0A9D2EB86"/>
<dbReference type="PANTHER" id="PTHR41282">
    <property type="entry name" value="CONSERVED TRANSMEMBRANE PROTEIN-RELATED"/>
    <property type="match status" value="1"/>
</dbReference>
<feature type="transmembrane region" description="Helical" evidence="2">
    <location>
        <begin position="164"/>
        <end position="184"/>
    </location>
</feature>
<dbReference type="EMBL" id="DXBY01000008">
    <property type="protein sequence ID" value="HIZ34182.1"/>
    <property type="molecule type" value="Genomic_DNA"/>
</dbReference>
<protein>
    <submittedName>
        <fullName evidence="3">Bax inhibitor-1/YccA family protein</fullName>
    </submittedName>
</protein>
<accession>A0A9D2EB86</accession>
<reference evidence="3" key="1">
    <citation type="journal article" date="2021" name="PeerJ">
        <title>Extensive microbial diversity within the chicken gut microbiome revealed by metagenomics and culture.</title>
        <authorList>
            <person name="Gilroy R."/>
            <person name="Ravi A."/>
            <person name="Getino M."/>
            <person name="Pursley I."/>
            <person name="Horton D.L."/>
            <person name="Alikhan N.F."/>
            <person name="Baker D."/>
            <person name="Gharbi K."/>
            <person name="Hall N."/>
            <person name="Watson M."/>
            <person name="Adriaenssens E.M."/>
            <person name="Foster-Nyarko E."/>
            <person name="Jarju S."/>
            <person name="Secka A."/>
            <person name="Antonio M."/>
            <person name="Oren A."/>
            <person name="Chaudhuri R.R."/>
            <person name="La Ragione R."/>
            <person name="Hildebrand F."/>
            <person name="Pallen M.J."/>
        </authorList>
    </citation>
    <scope>NUCLEOTIDE SEQUENCE</scope>
    <source>
        <strain evidence="3">ChiGjej4B4-7305</strain>
    </source>
</reference>
<evidence type="ECO:0000256" key="2">
    <source>
        <dbReference type="SAM" id="Phobius"/>
    </source>
</evidence>
<keyword evidence="2" id="KW-0812">Transmembrane</keyword>
<feature type="transmembrane region" description="Helical" evidence="2">
    <location>
        <begin position="273"/>
        <end position="290"/>
    </location>
</feature>
<reference evidence="3" key="2">
    <citation type="submission" date="2021-04" db="EMBL/GenBank/DDBJ databases">
        <authorList>
            <person name="Gilroy R."/>
        </authorList>
    </citation>
    <scope>NUCLEOTIDE SEQUENCE</scope>
    <source>
        <strain evidence="3">ChiGjej4B4-7305</strain>
    </source>
</reference>
<organism evidence="3 4">
    <name type="scientific">Candidatus Ruania gallistercoris</name>
    <dbReference type="NCBI Taxonomy" id="2838746"/>
    <lineage>
        <taxon>Bacteria</taxon>
        <taxon>Bacillati</taxon>
        <taxon>Actinomycetota</taxon>
        <taxon>Actinomycetes</taxon>
        <taxon>Micrococcales</taxon>
        <taxon>Ruaniaceae</taxon>
        <taxon>Ruania</taxon>
    </lineage>
</organism>
<dbReference type="Proteomes" id="UP000824037">
    <property type="component" value="Unassembled WGS sequence"/>
</dbReference>
<evidence type="ECO:0000313" key="3">
    <source>
        <dbReference type="EMBL" id="HIZ34182.1"/>
    </source>
</evidence>
<feature type="transmembrane region" description="Helical" evidence="2">
    <location>
        <begin position="196"/>
        <end position="219"/>
    </location>
</feature>
<comment type="caution">
    <text evidence="3">The sequence shown here is derived from an EMBL/GenBank/DDBJ whole genome shotgun (WGS) entry which is preliminary data.</text>
</comment>
<feature type="transmembrane region" description="Helical" evidence="2">
    <location>
        <begin position="231"/>
        <end position="252"/>
    </location>
</feature>
<evidence type="ECO:0000256" key="1">
    <source>
        <dbReference type="SAM" id="MobiDB-lite"/>
    </source>
</evidence>
<feature type="region of interest" description="Disordered" evidence="1">
    <location>
        <begin position="16"/>
        <end position="50"/>
    </location>
</feature>
<dbReference type="Pfam" id="PF12811">
    <property type="entry name" value="BaxI_1"/>
    <property type="match status" value="1"/>
</dbReference>
<feature type="transmembrane region" description="Helical" evidence="2">
    <location>
        <begin position="84"/>
        <end position="106"/>
    </location>
</feature>
<feature type="transmembrane region" description="Helical" evidence="2">
    <location>
        <begin position="138"/>
        <end position="158"/>
    </location>
</feature>
<dbReference type="InterPro" id="IPR010539">
    <property type="entry name" value="BaxI_1-like"/>
</dbReference>
<proteinExistence type="predicted"/>
<feature type="compositionally biased region" description="Low complexity" evidence="1">
    <location>
        <begin position="30"/>
        <end position="46"/>
    </location>
</feature>
<sequence length="303" mass="32057">MSNPYFSNSKIFGEQRSAVNPYPGRGGGRAQQPQGGPWGNQPIPGGAQATATPGYEQQFAGVEQSFYGPSAGSAQTGRLTYDDVIMKTVGVLAVVVGVAVAAWFVVPQEMMLPALIVGALGGFVLGLVNAFKREPSPALIIAYAALEGVFLGMISGFFETLWPGIVVQAVLATFITFGVTLALFKSGKVRVTPKFTKVLMIGMISYGIFCLVNLGIMWFTDMGGAFGVRSMEILGLPIGVVIGAVAVLLAAMSLVMDFDSIKRGVEAGVPRKFAWAAAFGITVTLIWLYVEFLRILAILRGGD</sequence>
<keyword evidence="2" id="KW-1133">Transmembrane helix</keyword>
<dbReference type="PANTHER" id="PTHR41282:SF1">
    <property type="entry name" value="CONSERVED TRANSMEMBRANE PROTEIN-RELATED"/>
    <property type="match status" value="1"/>
</dbReference>
<feature type="transmembrane region" description="Helical" evidence="2">
    <location>
        <begin position="112"/>
        <end position="131"/>
    </location>
</feature>
<name>A0A9D2EB86_9MICO</name>
<gene>
    <name evidence="3" type="ORF">H9815_00250</name>
</gene>